<sequence length="84" mass="9689">MMSFPAVITHNHDPARGAGRNLCDLPPAEAVRILDEIRASGRRLVRANYLERRLAVADWLRAERRRKLGDGHSNVPCIFPWRFR</sequence>
<name>A0A9W6JSS6_9HYPH</name>
<dbReference type="AlphaFoldDB" id="A0A9W6JSS6"/>
<evidence type="ECO:0000313" key="2">
    <source>
        <dbReference type="Proteomes" id="UP001143330"/>
    </source>
</evidence>
<proteinExistence type="predicted"/>
<evidence type="ECO:0000313" key="1">
    <source>
        <dbReference type="EMBL" id="GLK82547.1"/>
    </source>
</evidence>
<dbReference type="Proteomes" id="UP001143330">
    <property type="component" value="Unassembled WGS sequence"/>
</dbReference>
<gene>
    <name evidence="1" type="ORF">GCM10017653_06160</name>
</gene>
<organism evidence="1 2">
    <name type="scientific">Ancylobacter defluvii</name>
    <dbReference type="NCBI Taxonomy" id="1282440"/>
    <lineage>
        <taxon>Bacteria</taxon>
        <taxon>Pseudomonadati</taxon>
        <taxon>Pseudomonadota</taxon>
        <taxon>Alphaproteobacteria</taxon>
        <taxon>Hyphomicrobiales</taxon>
        <taxon>Xanthobacteraceae</taxon>
        <taxon>Ancylobacter</taxon>
    </lineage>
</organism>
<reference evidence="1" key="2">
    <citation type="submission" date="2023-01" db="EMBL/GenBank/DDBJ databases">
        <authorList>
            <person name="Sun Q."/>
            <person name="Evtushenko L."/>
        </authorList>
    </citation>
    <scope>NUCLEOTIDE SEQUENCE</scope>
    <source>
        <strain evidence="1">VKM B-2789</strain>
    </source>
</reference>
<keyword evidence="2" id="KW-1185">Reference proteome</keyword>
<accession>A0A9W6JSS6</accession>
<dbReference type="RefSeq" id="WP_213363182.1">
    <property type="nucleotide sequence ID" value="NZ_BSFM01000003.1"/>
</dbReference>
<reference evidence="1" key="1">
    <citation type="journal article" date="2014" name="Int. J. Syst. Evol. Microbiol.">
        <title>Complete genome sequence of Corynebacterium casei LMG S-19264T (=DSM 44701T), isolated from a smear-ripened cheese.</title>
        <authorList>
            <consortium name="US DOE Joint Genome Institute (JGI-PGF)"/>
            <person name="Walter F."/>
            <person name="Albersmeier A."/>
            <person name="Kalinowski J."/>
            <person name="Ruckert C."/>
        </authorList>
    </citation>
    <scope>NUCLEOTIDE SEQUENCE</scope>
    <source>
        <strain evidence="1">VKM B-2789</strain>
    </source>
</reference>
<comment type="caution">
    <text evidence="1">The sequence shown here is derived from an EMBL/GenBank/DDBJ whole genome shotgun (WGS) entry which is preliminary data.</text>
</comment>
<dbReference type="EMBL" id="BSFM01000003">
    <property type="protein sequence ID" value="GLK82547.1"/>
    <property type="molecule type" value="Genomic_DNA"/>
</dbReference>
<protein>
    <submittedName>
        <fullName evidence="1">Uncharacterized protein</fullName>
    </submittedName>
</protein>